<dbReference type="EMBL" id="UOER01000120">
    <property type="protein sequence ID" value="VAW22112.1"/>
    <property type="molecule type" value="Genomic_DNA"/>
</dbReference>
<protein>
    <submittedName>
        <fullName evidence="1">Uncharacterized protein</fullName>
    </submittedName>
</protein>
<reference evidence="1" key="1">
    <citation type="submission" date="2018-06" db="EMBL/GenBank/DDBJ databases">
        <authorList>
            <person name="Zhirakovskaya E."/>
        </authorList>
    </citation>
    <scope>NUCLEOTIDE SEQUENCE</scope>
</reference>
<sequence>MLVAINDIFLIIIFAKDMYVKNNKNEPMDAP</sequence>
<accession>A0A3B0U6J4</accession>
<name>A0A3B0U6J4_9ZZZZ</name>
<dbReference type="AlphaFoldDB" id="A0A3B0U6J4"/>
<organism evidence="1">
    <name type="scientific">hydrothermal vent metagenome</name>
    <dbReference type="NCBI Taxonomy" id="652676"/>
    <lineage>
        <taxon>unclassified sequences</taxon>
        <taxon>metagenomes</taxon>
        <taxon>ecological metagenomes</taxon>
    </lineage>
</organism>
<proteinExistence type="predicted"/>
<gene>
    <name evidence="1" type="ORF">MNBD_BACTEROID04-964</name>
</gene>
<evidence type="ECO:0000313" key="1">
    <source>
        <dbReference type="EMBL" id="VAW22112.1"/>
    </source>
</evidence>
<feature type="non-terminal residue" evidence="1">
    <location>
        <position position="31"/>
    </location>
</feature>